<keyword evidence="3" id="KW-1185">Reference proteome</keyword>
<dbReference type="AlphaFoldDB" id="A0A6A6IV92"/>
<evidence type="ECO:0000313" key="3">
    <source>
        <dbReference type="Proteomes" id="UP000800094"/>
    </source>
</evidence>
<proteinExistence type="predicted"/>
<evidence type="ECO:0000313" key="2">
    <source>
        <dbReference type="EMBL" id="KAF2254481.1"/>
    </source>
</evidence>
<protein>
    <recommendedName>
        <fullName evidence="4">Heterokaryon incompatibility domain-containing protein</fullName>
    </recommendedName>
</protein>
<evidence type="ECO:0000256" key="1">
    <source>
        <dbReference type="SAM" id="MobiDB-lite"/>
    </source>
</evidence>
<accession>A0A6A6IV92</accession>
<reference evidence="2" key="1">
    <citation type="journal article" date="2020" name="Stud. Mycol.">
        <title>101 Dothideomycetes genomes: a test case for predicting lifestyles and emergence of pathogens.</title>
        <authorList>
            <person name="Haridas S."/>
            <person name="Albert R."/>
            <person name="Binder M."/>
            <person name="Bloem J."/>
            <person name="Labutti K."/>
            <person name="Salamov A."/>
            <person name="Andreopoulos B."/>
            <person name="Baker S."/>
            <person name="Barry K."/>
            <person name="Bills G."/>
            <person name="Bluhm B."/>
            <person name="Cannon C."/>
            <person name="Castanera R."/>
            <person name="Culley D."/>
            <person name="Daum C."/>
            <person name="Ezra D."/>
            <person name="Gonzalez J."/>
            <person name="Henrissat B."/>
            <person name="Kuo A."/>
            <person name="Liang C."/>
            <person name="Lipzen A."/>
            <person name="Lutzoni F."/>
            <person name="Magnuson J."/>
            <person name="Mondo S."/>
            <person name="Nolan M."/>
            <person name="Ohm R."/>
            <person name="Pangilinan J."/>
            <person name="Park H.-J."/>
            <person name="Ramirez L."/>
            <person name="Alfaro M."/>
            <person name="Sun H."/>
            <person name="Tritt A."/>
            <person name="Yoshinaga Y."/>
            <person name="Zwiers L.-H."/>
            <person name="Turgeon B."/>
            <person name="Goodwin S."/>
            <person name="Spatafora J."/>
            <person name="Crous P."/>
            <person name="Grigoriev I."/>
        </authorList>
    </citation>
    <scope>NUCLEOTIDE SEQUENCE</scope>
    <source>
        <strain evidence="2">CBS 122368</strain>
    </source>
</reference>
<name>A0A6A6IV92_9PLEO</name>
<feature type="region of interest" description="Disordered" evidence="1">
    <location>
        <begin position="116"/>
        <end position="145"/>
    </location>
</feature>
<dbReference type="Proteomes" id="UP000800094">
    <property type="component" value="Unassembled WGS sequence"/>
</dbReference>
<dbReference type="PANTHER" id="PTHR33112">
    <property type="entry name" value="DOMAIN PROTEIN, PUTATIVE-RELATED"/>
    <property type="match status" value="1"/>
</dbReference>
<dbReference type="RefSeq" id="XP_033689485.1">
    <property type="nucleotide sequence ID" value="XM_033819795.1"/>
</dbReference>
<dbReference type="EMBL" id="ML987190">
    <property type="protein sequence ID" value="KAF2254481.1"/>
    <property type="molecule type" value="Genomic_DNA"/>
</dbReference>
<dbReference type="GeneID" id="54573125"/>
<organism evidence="2 3">
    <name type="scientific">Trematosphaeria pertusa</name>
    <dbReference type="NCBI Taxonomy" id="390896"/>
    <lineage>
        <taxon>Eukaryota</taxon>
        <taxon>Fungi</taxon>
        <taxon>Dikarya</taxon>
        <taxon>Ascomycota</taxon>
        <taxon>Pezizomycotina</taxon>
        <taxon>Dothideomycetes</taxon>
        <taxon>Pleosporomycetidae</taxon>
        <taxon>Pleosporales</taxon>
        <taxon>Massarineae</taxon>
        <taxon>Trematosphaeriaceae</taxon>
        <taxon>Trematosphaeria</taxon>
    </lineage>
</organism>
<dbReference type="OrthoDB" id="5362512at2759"/>
<gene>
    <name evidence="2" type="ORF">BU26DRAFT_139360</name>
</gene>
<evidence type="ECO:0008006" key="4">
    <source>
        <dbReference type="Google" id="ProtNLM"/>
    </source>
</evidence>
<dbReference type="PANTHER" id="PTHR33112:SF16">
    <property type="entry name" value="HETEROKARYON INCOMPATIBILITY DOMAIN-CONTAINING PROTEIN"/>
    <property type="match status" value="1"/>
</dbReference>
<sequence>MDKVYSETFLNISATAATSSNGGLFFSRRPELLLEDEVILNIEGLPGAISRKSTSEAEVALSPTSTPSALEWFEAYWLASYLLLLLRQLHIIFGRSLGVEQKGALETEVRIHSRANSKSGGEVVATRDSSPARDSDLGEPSGESDRKTLRRCTILDVSFWTNHVDRAPVNRRGWVLQERLMAPRVLHFCHDQVAWECSEFDAAEGQPQGMPNFQLTSDGIVEESRLKGLNPITDGKRLRRIRLQGHEDPDLHLQPEIYPLELWRRIVEVYSKTAITNPGDKMIALSGMARWMARKIGTPERPAEYVAGMWRTHLASQLLWRIEPVFRESEKDSFFEHPSTDPDKYRAPSFSWASINAEKGHGVTYADITDRDLFIEVESVTITLESDADEYGMISSGDLILRGKLRKTTFHKKPKGRFGWKLVDREELDAEEHTNVYLDCPTRDSQHIQGPEAGVYVVPAAKGERTASEESKYLTCLILQLVKGHERGPAFKRIGLTKLSPWADNKALRDQKILEVFPSDIDMPHQGYDAETGMHRILII</sequence>